<keyword evidence="3" id="KW-1185">Reference proteome</keyword>
<reference evidence="2 3" key="1">
    <citation type="journal article" date="2019" name="Emerg. Microbes Infect.">
        <title>Comprehensive subspecies identification of 175 nontuberculous mycobacteria species based on 7547 genomic profiles.</title>
        <authorList>
            <person name="Matsumoto Y."/>
            <person name="Kinjo T."/>
            <person name="Motooka D."/>
            <person name="Nabeya D."/>
            <person name="Jung N."/>
            <person name="Uechi K."/>
            <person name="Horii T."/>
            <person name="Iida T."/>
            <person name="Fujita J."/>
            <person name="Nakamura S."/>
        </authorList>
    </citation>
    <scope>NUCLEOTIDE SEQUENCE [LARGE SCALE GENOMIC DNA]</scope>
    <source>
        <strain evidence="2 3">JCM 30396</strain>
    </source>
</reference>
<name>A0A7I7T0K5_9MYCO</name>
<dbReference type="EMBL" id="AP022596">
    <property type="protein sequence ID" value="BBY62817.1"/>
    <property type="molecule type" value="Genomic_DNA"/>
</dbReference>
<feature type="region of interest" description="Disordered" evidence="1">
    <location>
        <begin position="1"/>
        <end position="28"/>
    </location>
</feature>
<dbReference type="RefSeq" id="WP_163746570.1">
    <property type="nucleotide sequence ID" value="NZ_AP022596.1"/>
</dbReference>
<evidence type="ECO:0000313" key="3">
    <source>
        <dbReference type="Proteomes" id="UP000467148"/>
    </source>
</evidence>
<organism evidence="2 3">
    <name type="scientific">Mycolicibacterium helvum</name>
    <dbReference type="NCBI Taxonomy" id="1534349"/>
    <lineage>
        <taxon>Bacteria</taxon>
        <taxon>Bacillati</taxon>
        <taxon>Actinomycetota</taxon>
        <taxon>Actinomycetes</taxon>
        <taxon>Mycobacteriales</taxon>
        <taxon>Mycobacteriaceae</taxon>
        <taxon>Mycolicibacterium</taxon>
    </lineage>
</organism>
<protein>
    <submittedName>
        <fullName evidence="2">Uncharacterized protein</fullName>
    </submittedName>
</protein>
<proteinExistence type="predicted"/>
<evidence type="ECO:0000256" key="1">
    <source>
        <dbReference type="SAM" id="MobiDB-lite"/>
    </source>
</evidence>
<gene>
    <name evidence="2" type="ORF">MHEL_10600</name>
</gene>
<evidence type="ECO:0000313" key="2">
    <source>
        <dbReference type="EMBL" id="BBY62817.1"/>
    </source>
</evidence>
<dbReference type="Proteomes" id="UP000467148">
    <property type="component" value="Chromosome"/>
</dbReference>
<accession>A0A7I7T0K5</accession>
<feature type="compositionally biased region" description="Basic and acidic residues" evidence="1">
    <location>
        <begin position="13"/>
        <end position="28"/>
    </location>
</feature>
<dbReference type="KEGG" id="mhev:MHEL_10600"/>
<sequence length="96" mass="10194">MADTIRDATVVGDVRRDSSEVESRPRPVDVVVRPEETQLNQLPSFVQGLDKQADNTTARFGIGMLTPSRDGASSAMMIAPAKAPMTPTHAAVMVGA</sequence>
<dbReference type="AlphaFoldDB" id="A0A7I7T0K5"/>